<dbReference type="Pfam" id="PF00496">
    <property type="entry name" value="SBP_bac_5"/>
    <property type="match status" value="1"/>
</dbReference>
<organism evidence="4 5">
    <name type="scientific">Fictibacillus terranigra</name>
    <dbReference type="NCBI Taxonomy" id="3058424"/>
    <lineage>
        <taxon>Bacteria</taxon>
        <taxon>Bacillati</taxon>
        <taxon>Bacillota</taxon>
        <taxon>Bacilli</taxon>
        <taxon>Bacillales</taxon>
        <taxon>Fictibacillaceae</taxon>
        <taxon>Fictibacillus</taxon>
    </lineage>
</organism>
<dbReference type="InterPro" id="IPR039424">
    <property type="entry name" value="SBP_5"/>
</dbReference>
<gene>
    <name evidence="4" type="ORF">QYF49_02580</name>
</gene>
<evidence type="ECO:0000313" key="5">
    <source>
        <dbReference type="Proteomes" id="UP001168694"/>
    </source>
</evidence>
<dbReference type="EMBL" id="JAUHLN010000001">
    <property type="protein sequence ID" value="MDN4071916.1"/>
    <property type="molecule type" value="Genomic_DNA"/>
</dbReference>
<dbReference type="SUPFAM" id="SSF53850">
    <property type="entry name" value="Periplasmic binding protein-like II"/>
    <property type="match status" value="1"/>
</dbReference>
<feature type="domain" description="Transcriptional regulator SgrR N-terminal HTH" evidence="3">
    <location>
        <begin position="4"/>
        <end position="118"/>
    </location>
</feature>
<accession>A0ABT8E1Y3</accession>
<evidence type="ECO:0000313" key="4">
    <source>
        <dbReference type="EMBL" id="MDN4071916.1"/>
    </source>
</evidence>
<dbReference type="Gene3D" id="3.10.105.10">
    <property type="entry name" value="Dipeptide-binding Protein, Domain 3"/>
    <property type="match status" value="1"/>
</dbReference>
<dbReference type="Gene3D" id="3.40.190.10">
    <property type="entry name" value="Periplasmic binding protein-like II"/>
    <property type="match status" value="1"/>
</dbReference>
<comment type="caution">
    <text evidence="4">The sequence shown here is derived from an EMBL/GenBank/DDBJ whole genome shotgun (WGS) entry which is preliminary data.</text>
</comment>
<dbReference type="InterPro" id="IPR000914">
    <property type="entry name" value="SBP_5_dom"/>
</dbReference>
<evidence type="ECO:0000256" key="1">
    <source>
        <dbReference type="ARBA" id="ARBA00023125"/>
    </source>
</evidence>
<evidence type="ECO:0000259" key="2">
    <source>
        <dbReference type="Pfam" id="PF00496"/>
    </source>
</evidence>
<dbReference type="RefSeq" id="WP_290398066.1">
    <property type="nucleotide sequence ID" value="NZ_JAUHLN010000001.1"/>
</dbReference>
<protein>
    <submittedName>
        <fullName evidence="4">ABC transporter substrate-binding protein</fullName>
    </submittedName>
</protein>
<dbReference type="InterPro" id="IPR025370">
    <property type="entry name" value="SgrR_HTH_N"/>
</dbReference>
<reference evidence="4" key="1">
    <citation type="submission" date="2023-06" db="EMBL/GenBank/DDBJ databases">
        <title>Draft Genome Sequences of Representative Paenibacillus Polymyxa, Bacillus cereus, Fictibacillus sp., and Brevibacillus agri Strains Isolated from Amazonian Dark Earth.</title>
        <authorList>
            <person name="Pellegrinetti T.A."/>
            <person name="Cunha I.C.M."/>
            <person name="Chaves M.G."/>
            <person name="Freitas A.S."/>
            <person name="Silva A.V.R."/>
            <person name="Tsai S.M."/>
            <person name="Mendes L.W."/>
        </authorList>
    </citation>
    <scope>NUCLEOTIDE SEQUENCE</scope>
    <source>
        <strain evidence="4">CENA-BCM004</strain>
    </source>
</reference>
<dbReference type="PANTHER" id="PTHR30290:SF72">
    <property type="entry name" value="HTH-TYPE TRANSCRIPTIONAL REGULATOR SGRR"/>
    <property type="match status" value="1"/>
</dbReference>
<proteinExistence type="predicted"/>
<dbReference type="Pfam" id="PF12793">
    <property type="entry name" value="SgrR_N"/>
    <property type="match status" value="1"/>
</dbReference>
<keyword evidence="5" id="KW-1185">Reference proteome</keyword>
<sequence>MEILDYYITLHLQHPEQKEEAPAEVTISQLETLFFCTKRNVNLLLKRMGEEKWLTWIPGKGRGNRSKVLFHYSLEEAVDAYFSKLLAKNLITEAAEFLNRPLLPEHLAKKLQSRIQDNFGLHVKQTVSSRVDLLKIPMRRPLAALDPAHSYSAAEAHFVRQIFDTLVNFNPVTEKFEPHLAHHWDVDPERTEWTFYLRKSVRFHHGRILTAQDVKYTLDRLRDPSIRSPYLHLFSEIHTIQTFNDYTVRIILKRPNVFFLHYLSSFHAPILPHDVPIVTGKELIGTGPFKVTEYNEKVFILEAFDEHFNGRALLDRVELWFVELNADRIVHYELPGSEGMENREMRVDNNGSQYLVFNFQKDGPHHDLYFRKAIDELIDRNRMIAELGGRRNSPASSMWAERSKLSAFHPASIDRARGLLSKSSYQGETLTFKYLDYTSEGLREAEWLQKTFSRAGISVELSPYTLLDPQPLDAEILSKGEVLERDTQYGFLSFIKSERSMRTLLSEEQIGILDDHLARFTREESYEERDLILEEIETYMEDEKILLHLYHIAKQWNYPVLLKGVRLNDFGWADFRKLWVKPEIGNNNEKGK</sequence>
<dbReference type="PANTHER" id="PTHR30290">
    <property type="entry name" value="PERIPLASMIC BINDING COMPONENT OF ABC TRANSPORTER"/>
    <property type="match status" value="1"/>
</dbReference>
<keyword evidence="1" id="KW-0238">DNA-binding</keyword>
<evidence type="ECO:0000259" key="3">
    <source>
        <dbReference type="Pfam" id="PF12793"/>
    </source>
</evidence>
<feature type="domain" description="Solute-binding protein family 5" evidence="2">
    <location>
        <begin position="175"/>
        <end position="464"/>
    </location>
</feature>
<dbReference type="Proteomes" id="UP001168694">
    <property type="component" value="Unassembled WGS sequence"/>
</dbReference>
<name>A0ABT8E1Y3_9BACL</name>